<proteinExistence type="predicted"/>
<dbReference type="AlphaFoldDB" id="A0A4Q1KDI3"/>
<dbReference type="SMART" id="SM01149">
    <property type="entry name" value="DUF1237"/>
    <property type="match status" value="1"/>
</dbReference>
<dbReference type="SUPFAM" id="SSF48208">
    <property type="entry name" value="Six-hairpin glycosidases"/>
    <property type="match status" value="1"/>
</dbReference>
<reference evidence="2" key="1">
    <citation type="submission" date="2019-01" db="EMBL/GenBank/DDBJ databases">
        <title>Cytophagaceae bacterium strain CAR-16.</title>
        <authorList>
            <person name="Chen W.-M."/>
        </authorList>
    </citation>
    <scope>NUCLEOTIDE SEQUENCE [LARGE SCALE GENOMIC DNA]</scope>
    <source>
        <strain evidence="2">WWJ-16</strain>
    </source>
</reference>
<evidence type="ECO:0000313" key="2">
    <source>
        <dbReference type="Proteomes" id="UP000289857"/>
    </source>
</evidence>
<dbReference type="GO" id="GO:0005975">
    <property type="term" value="P:carbohydrate metabolic process"/>
    <property type="evidence" value="ECO:0007669"/>
    <property type="project" value="InterPro"/>
</dbReference>
<accession>A0A4Q1KDI3</accession>
<dbReference type="GO" id="GO:0016787">
    <property type="term" value="F:hydrolase activity"/>
    <property type="evidence" value="ECO:0007669"/>
    <property type="project" value="UniProtKB-KW"/>
</dbReference>
<dbReference type="PIRSF" id="PIRSF028846">
    <property type="entry name" value="UCP028846"/>
    <property type="match status" value="1"/>
</dbReference>
<comment type="caution">
    <text evidence="1">The sequence shown here is derived from an EMBL/GenBank/DDBJ whole genome shotgun (WGS) entry which is preliminary data.</text>
</comment>
<dbReference type="EMBL" id="SBKN01000001">
    <property type="protein sequence ID" value="RXR24303.1"/>
    <property type="molecule type" value="Genomic_DNA"/>
</dbReference>
<keyword evidence="2" id="KW-1185">Reference proteome</keyword>
<dbReference type="RefSeq" id="WP_129460280.1">
    <property type="nucleotide sequence ID" value="NZ_SBKN01000001.1"/>
</dbReference>
<keyword evidence="1" id="KW-0378">Hydrolase</keyword>
<dbReference type="InterPro" id="IPR008928">
    <property type="entry name" value="6-hairpin_glycosidase_sf"/>
</dbReference>
<organism evidence="1 2">
    <name type="scientific">Flavobacterium stagni</name>
    <dbReference type="NCBI Taxonomy" id="2506421"/>
    <lineage>
        <taxon>Bacteria</taxon>
        <taxon>Pseudomonadati</taxon>
        <taxon>Bacteroidota</taxon>
        <taxon>Flavobacteriia</taxon>
        <taxon>Flavobacteriales</taxon>
        <taxon>Flavobacteriaceae</taxon>
        <taxon>Flavobacterium</taxon>
    </lineage>
</organism>
<dbReference type="InterPro" id="IPR012341">
    <property type="entry name" value="6hp_glycosidase-like_sf"/>
</dbReference>
<name>A0A4Q1KDI3_9FLAO</name>
<sequence length="481" mass="54518">MTSRRKFLYTGGLGLLGVSMAQSAVGSRLLDFQLELYPSKRPLLAQRKFTSPAVESLIQQVKGQIKNPKLAWLFENCYPNTLDTTVHFGRRNNQPDTFVITGDIDAMWLRDSSAQVYPYVALCAKDPKLSEMIEGVIRRQTHCIQIDPYANAFNREATGSYWEKDNTRMLPELHERKWEIDSLCYPIRLAHHYWKTTGQTQAFTGEWRNAMRAVVQTFRQQQRKNGTKDTPYTFTRQTDRAADTLMNFGYGNPIQPVGLICSAFRPSDDATVLSFLIPSNLFVVESLRQLAEMSTQINNDSAFATECLALADEVMAAVQRYGIVEHPKYGAVYAYEVDGFGGRLLMDDSNVPNLLALPYLCSFIKTTDPIYQNTRRLVLSEDNPYYFKGTAAAGLGGPHVGIDWIWPLSLITQALTTSDPEEIKSCIETLVRTDADTGFMHEAFHKNDPKQFTRAWFAWANTLFGELIVQTAGKYPEILRF</sequence>
<dbReference type="Pfam" id="PF06824">
    <property type="entry name" value="Glyco_hydro_125"/>
    <property type="match status" value="1"/>
</dbReference>
<dbReference type="InterPro" id="IPR008313">
    <property type="entry name" value="GH125"/>
</dbReference>
<protein>
    <submittedName>
        <fullName evidence="1">Glycoside hydrolase family 125 protein</fullName>
    </submittedName>
</protein>
<gene>
    <name evidence="1" type="ORF">EQG61_02340</name>
</gene>
<dbReference type="Proteomes" id="UP000289857">
    <property type="component" value="Unassembled WGS sequence"/>
</dbReference>
<dbReference type="PANTHER" id="PTHR31047:SF0">
    <property type="entry name" value="MEIOTICALLY UP-REGULATED GENE 157 PROTEIN"/>
    <property type="match status" value="1"/>
</dbReference>
<evidence type="ECO:0000313" key="1">
    <source>
        <dbReference type="EMBL" id="RXR24303.1"/>
    </source>
</evidence>
<dbReference type="OrthoDB" id="181472at2"/>
<dbReference type="Gene3D" id="1.50.10.10">
    <property type="match status" value="1"/>
</dbReference>
<dbReference type="PANTHER" id="PTHR31047">
    <property type="entry name" value="MEIOTICALLY UP-REGULATED GENE 157 PROTEIN"/>
    <property type="match status" value="1"/>
</dbReference>